<evidence type="ECO:0000313" key="2">
    <source>
        <dbReference type="RefSeq" id="XP_022752185.1"/>
    </source>
</evidence>
<protein>
    <submittedName>
        <fullName evidence="2">Uncharacterized protein LOC111300840</fullName>
    </submittedName>
</protein>
<evidence type="ECO:0000313" key="1">
    <source>
        <dbReference type="Proteomes" id="UP000515121"/>
    </source>
</evidence>
<dbReference type="OrthoDB" id="10425437at2759"/>
<organism evidence="1 2">
    <name type="scientific">Durio zibethinus</name>
    <name type="common">Durian</name>
    <dbReference type="NCBI Taxonomy" id="66656"/>
    <lineage>
        <taxon>Eukaryota</taxon>
        <taxon>Viridiplantae</taxon>
        <taxon>Streptophyta</taxon>
        <taxon>Embryophyta</taxon>
        <taxon>Tracheophyta</taxon>
        <taxon>Spermatophyta</taxon>
        <taxon>Magnoliopsida</taxon>
        <taxon>eudicotyledons</taxon>
        <taxon>Gunneridae</taxon>
        <taxon>Pentapetalae</taxon>
        <taxon>rosids</taxon>
        <taxon>malvids</taxon>
        <taxon>Malvales</taxon>
        <taxon>Malvaceae</taxon>
        <taxon>Helicteroideae</taxon>
        <taxon>Durio</taxon>
    </lineage>
</organism>
<dbReference type="KEGG" id="dzi:111300840"/>
<name>A0A6P5ZI99_DURZI</name>
<sequence length="100" mass="11180">MFPCAGLSWLCQQQMIQPPCVVYHENVGSNRGSPDVNGESNRGEGQAEEILVDKHIILVEDAVGEIVAVCSDNSESFERNNNQLRVPKIEERDKQIIGYH</sequence>
<keyword evidence="1" id="KW-1185">Reference proteome</keyword>
<accession>A0A6P5ZI99</accession>
<reference evidence="2" key="1">
    <citation type="submission" date="2025-08" db="UniProtKB">
        <authorList>
            <consortium name="RefSeq"/>
        </authorList>
    </citation>
    <scope>IDENTIFICATION</scope>
    <source>
        <tissue evidence="2">Fruit stalk</tissue>
    </source>
</reference>
<dbReference type="AlphaFoldDB" id="A0A6P5ZI99"/>
<dbReference type="GeneID" id="111300840"/>
<gene>
    <name evidence="2" type="primary">LOC111300840</name>
</gene>
<proteinExistence type="predicted"/>
<dbReference type="RefSeq" id="XP_022752185.1">
    <property type="nucleotide sequence ID" value="XM_022896450.1"/>
</dbReference>
<dbReference type="Proteomes" id="UP000515121">
    <property type="component" value="Unplaced"/>
</dbReference>